<proteinExistence type="predicted"/>
<evidence type="ECO:0000313" key="4">
    <source>
        <dbReference type="Proteomes" id="UP001428817"/>
    </source>
</evidence>
<dbReference type="PANTHER" id="PTHR43615">
    <property type="entry name" value="PHOSPHOENOLPYRUVATE SYNTHASE-RELATED"/>
    <property type="match status" value="1"/>
</dbReference>
<dbReference type="RefSeq" id="WP_185060900.1">
    <property type="nucleotide sequence ID" value="NZ_BAABJP010000029.1"/>
</dbReference>
<dbReference type="PANTHER" id="PTHR43615:SF1">
    <property type="entry name" value="PPDK_N DOMAIN-CONTAINING PROTEIN"/>
    <property type="match status" value="1"/>
</dbReference>
<evidence type="ECO:0000259" key="2">
    <source>
        <dbReference type="Pfam" id="PF00391"/>
    </source>
</evidence>
<gene>
    <name evidence="3" type="ORF">GCM10023321_48890</name>
</gene>
<feature type="domain" description="PEP-utilising enzyme mobile" evidence="2">
    <location>
        <begin position="461"/>
        <end position="531"/>
    </location>
</feature>
<organism evidence="3 4">
    <name type="scientific">Pseudonocardia eucalypti</name>
    <dbReference type="NCBI Taxonomy" id="648755"/>
    <lineage>
        <taxon>Bacteria</taxon>
        <taxon>Bacillati</taxon>
        <taxon>Actinomycetota</taxon>
        <taxon>Actinomycetes</taxon>
        <taxon>Pseudonocardiales</taxon>
        <taxon>Pseudonocardiaceae</taxon>
        <taxon>Pseudonocardia</taxon>
    </lineage>
</organism>
<evidence type="ECO:0000313" key="3">
    <source>
        <dbReference type="EMBL" id="GAA5162871.1"/>
    </source>
</evidence>
<dbReference type="EMBL" id="BAABJP010000029">
    <property type="protein sequence ID" value="GAA5162871.1"/>
    <property type="molecule type" value="Genomic_DNA"/>
</dbReference>
<name>A0ABP9QJ97_9PSEU</name>
<dbReference type="InterPro" id="IPR036637">
    <property type="entry name" value="Phosphohistidine_dom_sf"/>
</dbReference>
<feature type="region of interest" description="Disordered" evidence="1">
    <location>
        <begin position="534"/>
        <end position="560"/>
    </location>
</feature>
<dbReference type="SUPFAM" id="SSF52009">
    <property type="entry name" value="Phosphohistidine domain"/>
    <property type="match status" value="1"/>
</dbReference>
<dbReference type="Gene3D" id="3.50.30.10">
    <property type="entry name" value="Phosphohistidine domain"/>
    <property type="match status" value="1"/>
</dbReference>
<protein>
    <recommendedName>
        <fullName evidence="2">PEP-utilising enzyme mobile domain-containing protein</fullName>
    </recommendedName>
</protein>
<feature type="region of interest" description="Disordered" evidence="1">
    <location>
        <begin position="406"/>
        <end position="430"/>
    </location>
</feature>
<feature type="compositionally biased region" description="Basic and acidic residues" evidence="1">
    <location>
        <begin position="418"/>
        <end position="430"/>
    </location>
</feature>
<dbReference type="InterPro" id="IPR008279">
    <property type="entry name" value="PEP-util_enz_mobile_dom"/>
</dbReference>
<evidence type="ECO:0000256" key="1">
    <source>
        <dbReference type="SAM" id="MobiDB-lite"/>
    </source>
</evidence>
<dbReference type="InterPro" id="IPR051549">
    <property type="entry name" value="PEP_Utilizing_Enz"/>
</dbReference>
<dbReference type="Pfam" id="PF00391">
    <property type="entry name" value="PEP-utilizers"/>
    <property type="match status" value="1"/>
</dbReference>
<keyword evidence="4" id="KW-1185">Reference proteome</keyword>
<reference evidence="4" key="1">
    <citation type="journal article" date="2019" name="Int. J. Syst. Evol. Microbiol.">
        <title>The Global Catalogue of Microorganisms (GCM) 10K type strain sequencing project: providing services to taxonomists for standard genome sequencing and annotation.</title>
        <authorList>
            <consortium name="The Broad Institute Genomics Platform"/>
            <consortium name="The Broad Institute Genome Sequencing Center for Infectious Disease"/>
            <person name="Wu L."/>
            <person name="Ma J."/>
        </authorList>
    </citation>
    <scope>NUCLEOTIDE SEQUENCE [LARGE SCALE GENOMIC DNA]</scope>
    <source>
        <strain evidence="4">JCM 18303</strain>
    </source>
</reference>
<sequence length="560" mass="60814">MTIGVHGGADPLHQQGSPVTAWTIANTSEVVRTVLTPLGASCFWGDPCELELRRGYAAMGIFRARDVRIEASADDRMIAVVYGRLAANVDSFRRMADSMPGTSGSAMEEQYFGSVRPEVADRPTKRRYPALAVKMPRAAAMLGRRIRAVREDHQSWWRRQVIERPPVEAGAARVLLREASERFRRAMCLHMQATALCQAGYEQIVALAQTAGVPGLELRLATGFGGIEETALLKDLWEVSRGRLDEAEFLARHGYHGPGEGEPYNPSWRHQPALLTPRLAAYRALGEERAPGAVESDRVQQRLDAEAELIASLGRFGRARALPALRAAASFIRAKETGKVAYTLAIDAGRCAAHVLGARLHDHGQLADPSDAFFLTLDQLSGPLPAATRDIVAARREQHEKYSAMKLPPNWVGSPTVRTRERAPTASARERTTLRGQPVSGGVVEGRVQVVTDVDQADDFTPGDILACHVTDPSWMPLLSIAGALVIDVGGPMSHCAIASRELGIPAVISTGDGTEVLTTGDWLRVDADTGEVTVLKNPPTPRGRHTDELRPRPVSPAHR</sequence>
<accession>A0ABP9QJ97</accession>
<dbReference type="Proteomes" id="UP001428817">
    <property type="component" value="Unassembled WGS sequence"/>
</dbReference>
<comment type="caution">
    <text evidence="3">The sequence shown here is derived from an EMBL/GenBank/DDBJ whole genome shotgun (WGS) entry which is preliminary data.</text>
</comment>